<keyword evidence="1" id="KW-0853">WD repeat</keyword>
<dbReference type="PANTHER" id="PTHR19850">
    <property type="entry name" value="GUANINE NUCLEOTIDE-BINDING PROTEIN BETA G PROTEIN BETA"/>
    <property type="match status" value="1"/>
</dbReference>
<dbReference type="SMART" id="SM00320">
    <property type="entry name" value="WD40"/>
    <property type="match status" value="3"/>
</dbReference>
<dbReference type="Gene3D" id="2.130.10.10">
    <property type="entry name" value="YVTN repeat-like/Quinoprotein amine dehydrogenase"/>
    <property type="match status" value="1"/>
</dbReference>
<dbReference type="SUPFAM" id="SSF50998">
    <property type="entry name" value="Quinoprotein alcohol dehydrogenase-like"/>
    <property type="match status" value="1"/>
</dbReference>
<dbReference type="InterPro" id="IPR001680">
    <property type="entry name" value="WD40_rpt"/>
</dbReference>
<organism evidence="3 4">
    <name type="scientific">Dibothriocephalus latus</name>
    <name type="common">Fish tapeworm</name>
    <name type="synonym">Diphyllobothrium latum</name>
    <dbReference type="NCBI Taxonomy" id="60516"/>
    <lineage>
        <taxon>Eukaryota</taxon>
        <taxon>Metazoa</taxon>
        <taxon>Spiralia</taxon>
        <taxon>Lophotrochozoa</taxon>
        <taxon>Platyhelminthes</taxon>
        <taxon>Cestoda</taxon>
        <taxon>Eucestoda</taxon>
        <taxon>Diphyllobothriidea</taxon>
        <taxon>Diphyllobothriidae</taxon>
        <taxon>Dibothriocephalus</taxon>
    </lineage>
</organism>
<feature type="repeat" description="WD" evidence="1">
    <location>
        <begin position="49"/>
        <end position="90"/>
    </location>
</feature>
<evidence type="ECO:0000313" key="3">
    <source>
        <dbReference type="EMBL" id="VDN16053.1"/>
    </source>
</evidence>
<name>A0A3P7LYD1_DIBLA</name>
<gene>
    <name evidence="3" type="ORF">DILT_LOCUS11884</name>
</gene>
<dbReference type="InterPro" id="IPR016346">
    <property type="entry name" value="G-protein_beta_1-5"/>
</dbReference>
<dbReference type="Pfam" id="PF25391">
    <property type="entry name" value="WD40_Gbeta"/>
    <property type="match status" value="1"/>
</dbReference>
<dbReference type="GO" id="GO:0007165">
    <property type="term" value="P:signal transduction"/>
    <property type="evidence" value="ECO:0007669"/>
    <property type="project" value="InterPro"/>
</dbReference>
<feature type="chain" id="PRO_5018261829" evidence="2">
    <location>
        <begin position="31"/>
        <end position="322"/>
    </location>
</feature>
<sequence length="322" mass="36084">MSRSSQLLYVNERLILFLPLWCLAIIPTQSSDRCANVWDMRSGQCVQVFQGHDSDVNAVRFFPSGDAFATASDDATIRLFDLRTDRELCVYKKDSVIFGCNAVDFSLSGRLIFGGYNDHVLNVWDVLKGKRVSILYGHENRVSCLRTSPDGNAICTGSWDTTLRVFKTVYGLSEDPTNDVVKQSGRQGAVLSNIRPDIKRLREIVVGQNSRAGGMIVGLDHGNDFGRYFICFSYSPQGLTMEGIERSGKVDKINGHRLLIAMAEFQNAPQSGYLVYISTSTSESGCVEPRPRVSYRMNSPEKDNSKEFCDIKASRTWHFGRR</sequence>
<feature type="repeat" description="WD" evidence="1">
    <location>
        <begin position="135"/>
        <end position="167"/>
    </location>
</feature>
<dbReference type="InterPro" id="IPR015943">
    <property type="entry name" value="WD40/YVTN_repeat-like_dom_sf"/>
</dbReference>
<evidence type="ECO:0000256" key="2">
    <source>
        <dbReference type="SAM" id="SignalP"/>
    </source>
</evidence>
<feature type="signal peptide" evidence="2">
    <location>
        <begin position="1"/>
        <end position="30"/>
    </location>
</feature>
<dbReference type="AlphaFoldDB" id="A0A3P7LYD1"/>
<reference evidence="3 4" key="1">
    <citation type="submission" date="2018-11" db="EMBL/GenBank/DDBJ databases">
        <authorList>
            <consortium name="Pathogen Informatics"/>
        </authorList>
    </citation>
    <scope>NUCLEOTIDE SEQUENCE [LARGE SCALE GENOMIC DNA]</scope>
</reference>
<protein>
    <submittedName>
        <fullName evidence="3">Uncharacterized protein</fullName>
    </submittedName>
</protein>
<dbReference type="InterPro" id="IPR011047">
    <property type="entry name" value="Quinoprotein_ADH-like_sf"/>
</dbReference>
<evidence type="ECO:0000313" key="4">
    <source>
        <dbReference type="Proteomes" id="UP000281553"/>
    </source>
</evidence>
<dbReference type="Proteomes" id="UP000281553">
    <property type="component" value="Unassembled WGS sequence"/>
</dbReference>
<accession>A0A3P7LYD1</accession>
<proteinExistence type="predicted"/>
<dbReference type="EMBL" id="UYRU01064502">
    <property type="protein sequence ID" value="VDN16053.1"/>
    <property type="molecule type" value="Genomic_DNA"/>
</dbReference>
<dbReference type="PROSITE" id="PS50294">
    <property type="entry name" value="WD_REPEATS_REGION"/>
    <property type="match status" value="2"/>
</dbReference>
<dbReference type="PROSITE" id="PS50082">
    <property type="entry name" value="WD_REPEATS_2"/>
    <property type="match status" value="2"/>
</dbReference>
<keyword evidence="4" id="KW-1185">Reference proteome</keyword>
<dbReference type="OrthoDB" id="10255630at2759"/>
<keyword evidence="2" id="KW-0732">Signal</keyword>
<evidence type="ECO:0000256" key="1">
    <source>
        <dbReference type="PROSITE-ProRule" id="PRU00221"/>
    </source>
</evidence>
<dbReference type="CDD" id="cd00200">
    <property type="entry name" value="WD40"/>
    <property type="match status" value="1"/>
</dbReference>